<sequence>MKKFILLVFFIAAKLVYAESKTIAFAQDTMGNDFRKAQVYEVRDAALKHPDVKFIYSDAKGQTSLLIRHINGFIDSKVDVIVVGTNDEKAVVPVIAKAEKSGIPVIILDRGIQGNEYTTFINSDNLKIGEMGAKYIAQRLRGKGKVLLFEGLQKADVTKLRSKGFMDEISKHKGISVIKRTGNYLRKDAIVEMEKLIVSGEKVDAIFSESDSMLSGARSAMLRHTIDPSSIITVGCDYTSEARDAIRNGTQSGSVLFPLGGKKTVETALKIFKGESVPKHIVIPVKLITKENVEKEMPIF</sequence>
<gene>
    <name evidence="6" type="ORF">CFH83_07635</name>
</gene>
<dbReference type="SUPFAM" id="SSF53822">
    <property type="entry name" value="Periplasmic binding protein-like I"/>
    <property type="match status" value="1"/>
</dbReference>
<dbReference type="Gene3D" id="3.40.50.2300">
    <property type="match status" value="2"/>
</dbReference>
<dbReference type="RefSeq" id="WP_294893669.1">
    <property type="nucleotide sequence ID" value="NZ_DLUI01000109.1"/>
</dbReference>
<protein>
    <submittedName>
        <fullName evidence="6">LacI family transcriptional regulator</fullName>
    </submittedName>
</protein>
<dbReference type="CDD" id="cd06308">
    <property type="entry name" value="PBP1_sensor_kinase-like"/>
    <property type="match status" value="1"/>
</dbReference>
<comment type="similarity">
    <text evidence="2">Belongs to the bacterial solute-binding protein 2 family.</text>
</comment>
<dbReference type="PANTHER" id="PTHR46847:SF1">
    <property type="entry name" value="D-ALLOSE-BINDING PERIPLASMIC PROTEIN-RELATED"/>
    <property type="match status" value="1"/>
</dbReference>
<dbReference type="EMBL" id="DLUI01000109">
    <property type="protein sequence ID" value="DAB38097.1"/>
    <property type="molecule type" value="Genomic_DNA"/>
</dbReference>
<dbReference type="Proteomes" id="UP000228859">
    <property type="component" value="Unassembled WGS sequence"/>
</dbReference>
<comment type="subcellular location">
    <subcellularLocation>
        <location evidence="1">Cell envelope</location>
    </subcellularLocation>
</comment>
<evidence type="ECO:0000256" key="4">
    <source>
        <dbReference type="SAM" id="SignalP"/>
    </source>
</evidence>
<dbReference type="AlphaFoldDB" id="A0A2D3WH84"/>
<evidence type="ECO:0000313" key="6">
    <source>
        <dbReference type="EMBL" id="DAB38097.1"/>
    </source>
</evidence>
<evidence type="ECO:0000256" key="2">
    <source>
        <dbReference type="ARBA" id="ARBA00007639"/>
    </source>
</evidence>
<dbReference type="InterPro" id="IPR025997">
    <property type="entry name" value="SBP_2_dom"/>
</dbReference>
<feature type="chain" id="PRO_5013669485" evidence="4">
    <location>
        <begin position="19"/>
        <end position="300"/>
    </location>
</feature>
<reference evidence="6 7" key="1">
    <citation type="journal article" date="2017" name="Front. Microbiol.">
        <title>Comparative Genomic Analysis of the Class Epsilonproteobacteria and Proposed Reclassification to Epsilonbacteraeota (phyl. nov.).</title>
        <authorList>
            <person name="Waite D.W."/>
            <person name="Vanwonterghem I."/>
            <person name="Rinke C."/>
            <person name="Parks D.H."/>
            <person name="Zhang Y."/>
            <person name="Takai K."/>
            <person name="Sievert S.M."/>
            <person name="Simon J."/>
            <person name="Campbell B.J."/>
            <person name="Hanson T.E."/>
            <person name="Woyke T."/>
            <person name="Klotz M.G."/>
            <person name="Hugenholtz P."/>
        </authorList>
    </citation>
    <scope>NUCLEOTIDE SEQUENCE [LARGE SCALE GENOMIC DNA]</scope>
    <source>
        <strain evidence="6">UBA12443</strain>
    </source>
</reference>
<feature type="signal peptide" evidence="4">
    <location>
        <begin position="1"/>
        <end position="18"/>
    </location>
</feature>
<dbReference type="GO" id="GO:0030246">
    <property type="term" value="F:carbohydrate binding"/>
    <property type="evidence" value="ECO:0007669"/>
    <property type="project" value="UniProtKB-ARBA"/>
</dbReference>
<dbReference type="PANTHER" id="PTHR46847">
    <property type="entry name" value="D-ALLOSE-BINDING PERIPLASMIC PROTEIN-RELATED"/>
    <property type="match status" value="1"/>
</dbReference>
<feature type="domain" description="Periplasmic binding protein" evidence="5">
    <location>
        <begin position="23"/>
        <end position="275"/>
    </location>
</feature>
<evidence type="ECO:0000256" key="3">
    <source>
        <dbReference type="ARBA" id="ARBA00022729"/>
    </source>
</evidence>
<evidence type="ECO:0000259" key="5">
    <source>
        <dbReference type="Pfam" id="PF13407"/>
    </source>
</evidence>
<dbReference type="InterPro" id="IPR028082">
    <property type="entry name" value="Peripla_BP_I"/>
</dbReference>
<keyword evidence="3 4" id="KW-0732">Signal</keyword>
<organism evidence="6 7">
    <name type="scientific">Sulfuricurvum kujiense</name>
    <dbReference type="NCBI Taxonomy" id="148813"/>
    <lineage>
        <taxon>Bacteria</taxon>
        <taxon>Pseudomonadati</taxon>
        <taxon>Campylobacterota</taxon>
        <taxon>Epsilonproteobacteria</taxon>
        <taxon>Campylobacterales</taxon>
        <taxon>Sulfurimonadaceae</taxon>
        <taxon>Sulfuricurvum</taxon>
    </lineage>
</organism>
<evidence type="ECO:0000313" key="7">
    <source>
        <dbReference type="Proteomes" id="UP000228859"/>
    </source>
</evidence>
<dbReference type="GO" id="GO:0030313">
    <property type="term" value="C:cell envelope"/>
    <property type="evidence" value="ECO:0007669"/>
    <property type="project" value="UniProtKB-SubCell"/>
</dbReference>
<comment type="caution">
    <text evidence="6">The sequence shown here is derived from an EMBL/GenBank/DDBJ whole genome shotgun (WGS) entry which is preliminary data.</text>
</comment>
<dbReference type="Pfam" id="PF13407">
    <property type="entry name" value="Peripla_BP_4"/>
    <property type="match status" value="1"/>
</dbReference>
<proteinExistence type="inferred from homology"/>
<accession>A0A2D3WH84</accession>
<evidence type="ECO:0000256" key="1">
    <source>
        <dbReference type="ARBA" id="ARBA00004196"/>
    </source>
</evidence>
<name>A0A2D3WH84_9BACT</name>